<sequence length="276" mass="31056">MSKAKPTKTVSVEIVKPDESPSREGKLCATTLSNPLIPEFGDINQIGLWLKNEVCNFERDERSLTLRMVRIGMVLVWVEKTQPRGTQANLLMLHFGQRSAKQLEKYIAAAKKVMRHLDLLKGNTLTNASELSQVVCFQPDLFDDAETLKHNAILQKVSDFIGGRSLSKLLNEDSPLALGEAPELPNTPNGHQKDAANKRQVKPLEMVKREAFEKAFNEFLASFKAKEWQHCYLHALPDPGSVGLLTLEAELKKAHEAVAQHNREQALKDRTNTRKR</sequence>
<proteinExistence type="predicted"/>
<evidence type="ECO:0000313" key="2">
    <source>
        <dbReference type="EMBL" id="GAA5137487.1"/>
    </source>
</evidence>
<evidence type="ECO:0000256" key="1">
    <source>
        <dbReference type="SAM" id="MobiDB-lite"/>
    </source>
</evidence>
<keyword evidence="3" id="KW-1185">Reference proteome</keyword>
<feature type="region of interest" description="Disordered" evidence="1">
    <location>
        <begin position="177"/>
        <end position="200"/>
    </location>
</feature>
<dbReference type="RefSeq" id="WP_345735689.1">
    <property type="nucleotide sequence ID" value="NZ_BAABIA010000003.1"/>
</dbReference>
<comment type="caution">
    <text evidence="2">The sequence shown here is derived from an EMBL/GenBank/DDBJ whole genome shotgun (WGS) entry which is preliminary data.</text>
</comment>
<protein>
    <submittedName>
        <fullName evidence="2">Uncharacterized protein</fullName>
    </submittedName>
</protein>
<dbReference type="EMBL" id="BAABIA010000003">
    <property type="protein sequence ID" value="GAA5137487.1"/>
    <property type="molecule type" value="Genomic_DNA"/>
</dbReference>
<reference evidence="3" key="1">
    <citation type="journal article" date="2019" name="Int. J. Syst. Evol. Microbiol.">
        <title>The Global Catalogue of Microorganisms (GCM) 10K type strain sequencing project: providing services to taxonomists for standard genome sequencing and annotation.</title>
        <authorList>
            <consortium name="The Broad Institute Genomics Platform"/>
            <consortium name="The Broad Institute Genome Sequencing Center for Infectious Disease"/>
            <person name="Wu L."/>
            <person name="Ma J."/>
        </authorList>
    </citation>
    <scope>NUCLEOTIDE SEQUENCE [LARGE SCALE GENOMIC DNA]</scope>
    <source>
        <strain evidence="3">JCM 18053</strain>
    </source>
</reference>
<evidence type="ECO:0000313" key="3">
    <source>
        <dbReference type="Proteomes" id="UP001499852"/>
    </source>
</evidence>
<gene>
    <name evidence="2" type="ORF">GCM10023213_14280</name>
</gene>
<dbReference type="Proteomes" id="UP001499852">
    <property type="component" value="Unassembled WGS sequence"/>
</dbReference>
<name>A0ABP9P2D4_9BACT</name>
<accession>A0ABP9P2D4</accession>
<organism evidence="2 3">
    <name type="scientific">Prosthecobacter algae</name>
    <dbReference type="NCBI Taxonomy" id="1144682"/>
    <lineage>
        <taxon>Bacteria</taxon>
        <taxon>Pseudomonadati</taxon>
        <taxon>Verrucomicrobiota</taxon>
        <taxon>Verrucomicrobiia</taxon>
        <taxon>Verrucomicrobiales</taxon>
        <taxon>Verrucomicrobiaceae</taxon>
        <taxon>Prosthecobacter</taxon>
    </lineage>
</organism>